<organism evidence="1 2">
    <name type="scientific">Gluconacetobacter azotocaptans</name>
    <dbReference type="NCBI Taxonomy" id="142834"/>
    <lineage>
        <taxon>Bacteria</taxon>
        <taxon>Pseudomonadati</taxon>
        <taxon>Pseudomonadota</taxon>
        <taxon>Alphaproteobacteria</taxon>
        <taxon>Acetobacterales</taxon>
        <taxon>Acetobacteraceae</taxon>
        <taxon>Gluconacetobacter</taxon>
    </lineage>
</organism>
<accession>A0A7W4JQ25</accession>
<dbReference type="EMBL" id="JABEQF010000002">
    <property type="protein sequence ID" value="MBB2188837.1"/>
    <property type="molecule type" value="Genomic_DNA"/>
</dbReference>
<reference evidence="1 2" key="1">
    <citation type="submission" date="2020-04" db="EMBL/GenBank/DDBJ databases">
        <title>Description of novel Gluconacetobacter.</title>
        <authorList>
            <person name="Sombolestani A."/>
        </authorList>
    </citation>
    <scope>NUCLEOTIDE SEQUENCE [LARGE SCALE GENOMIC DNA]</scope>
    <source>
        <strain evidence="1 2">LMG 21311</strain>
    </source>
</reference>
<name>A0A7W4JQ25_9PROT</name>
<keyword evidence="2" id="KW-1185">Reference proteome</keyword>
<dbReference type="AlphaFoldDB" id="A0A7W4JQ25"/>
<gene>
    <name evidence="1" type="ORF">HLH34_02510</name>
</gene>
<comment type="caution">
    <text evidence="1">The sequence shown here is derived from an EMBL/GenBank/DDBJ whole genome shotgun (WGS) entry which is preliminary data.</text>
</comment>
<dbReference type="RefSeq" id="WP_183118038.1">
    <property type="nucleotide sequence ID" value="NZ_JABEQF010000002.1"/>
</dbReference>
<evidence type="ECO:0000313" key="2">
    <source>
        <dbReference type="Proteomes" id="UP000555756"/>
    </source>
</evidence>
<proteinExistence type="predicted"/>
<evidence type="ECO:0000313" key="1">
    <source>
        <dbReference type="EMBL" id="MBB2188837.1"/>
    </source>
</evidence>
<sequence length="135" mass="14357">MSAALLVVFAFFLGTRANISGATRPQHGREVIPAGPGRLAGQTQRLKVRRVEAAVGCFLRAEDVVRVRVIARRPAARHATEGISRQVLLPDAFPCDVTPRLMRCLALLVAGLSAVVGSLLPDLATGEGVNGHRQT</sequence>
<protein>
    <submittedName>
        <fullName evidence="1">Uncharacterized protein</fullName>
    </submittedName>
</protein>
<dbReference type="Proteomes" id="UP000555756">
    <property type="component" value="Unassembled WGS sequence"/>
</dbReference>